<organism evidence="1 2">
    <name type="scientific">Solanum commersonii</name>
    <name type="common">Commerson's wild potato</name>
    <name type="synonym">Commerson's nightshade</name>
    <dbReference type="NCBI Taxonomy" id="4109"/>
    <lineage>
        <taxon>Eukaryota</taxon>
        <taxon>Viridiplantae</taxon>
        <taxon>Streptophyta</taxon>
        <taxon>Embryophyta</taxon>
        <taxon>Tracheophyta</taxon>
        <taxon>Spermatophyta</taxon>
        <taxon>Magnoliopsida</taxon>
        <taxon>eudicotyledons</taxon>
        <taxon>Gunneridae</taxon>
        <taxon>Pentapetalae</taxon>
        <taxon>asterids</taxon>
        <taxon>lamiids</taxon>
        <taxon>Solanales</taxon>
        <taxon>Solanaceae</taxon>
        <taxon>Solanoideae</taxon>
        <taxon>Solaneae</taxon>
        <taxon>Solanum</taxon>
    </lineage>
</organism>
<dbReference type="Proteomes" id="UP000824120">
    <property type="component" value="Chromosome 2"/>
</dbReference>
<comment type="caution">
    <text evidence="1">The sequence shown here is derived from an EMBL/GenBank/DDBJ whole genome shotgun (WGS) entry which is preliminary data.</text>
</comment>
<protein>
    <submittedName>
        <fullName evidence="1">Uncharacterized protein</fullName>
    </submittedName>
</protein>
<keyword evidence="2" id="KW-1185">Reference proteome</keyword>
<accession>A0A9J6AJ01</accession>
<reference evidence="1 2" key="1">
    <citation type="submission" date="2020-09" db="EMBL/GenBank/DDBJ databases">
        <title>De no assembly of potato wild relative species, Solanum commersonii.</title>
        <authorList>
            <person name="Cho K."/>
        </authorList>
    </citation>
    <scope>NUCLEOTIDE SEQUENCE [LARGE SCALE GENOMIC DNA]</scope>
    <source>
        <strain evidence="1">LZ3.2</strain>
        <tissue evidence="1">Leaf</tissue>
    </source>
</reference>
<sequence>MVGEKGKEMVETDLDQGEIINSARGKRLSKRIWGRIRSLVRKLEILQEKKRGNHQFKGKNKSMIDKVLFWNIRSVKSQNYFKRVIDLNIRHHYSYIVKVLQNWRSIEESWGYKMLSLATQQKSGFFGQITGKKKGTQDRFVVTVVYVRCSAIERLELWEDMEDMAMQNIPGMIQRSVGYYQCHKWKLRILFSVSTLRLDRVFGNNTFMNLLPKSEVHHLIRQGSDHAPLHVVYHSEQDPIIRPFKFLNFWTNHADFKRVVKKS</sequence>
<dbReference type="EMBL" id="JACXVP010000002">
    <property type="protein sequence ID" value="KAG5624598.1"/>
    <property type="molecule type" value="Genomic_DNA"/>
</dbReference>
<evidence type="ECO:0000313" key="1">
    <source>
        <dbReference type="EMBL" id="KAG5624598.1"/>
    </source>
</evidence>
<dbReference type="AlphaFoldDB" id="A0A9J6AJ01"/>
<evidence type="ECO:0000313" key="2">
    <source>
        <dbReference type="Proteomes" id="UP000824120"/>
    </source>
</evidence>
<dbReference type="InterPro" id="IPR036691">
    <property type="entry name" value="Endo/exonu/phosph_ase_sf"/>
</dbReference>
<dbReference type="OrthoDB" id="1304416at2759"/>
<dbReference type="SUPFAM" id="SSF56219">
    <property type="entry name" value="DNase I-like"/>
    <property type="match status" value="1"/>
</dbReference>
<proteinExistence type="predicted"/>
<dbReference type="PANTHER" id="PTHR33710:SF71">
    <property type="entry name" value="ENDONUCLEASE_EXONUCLEASE_PHOSPHATASE DOMAIN-CONTAINING PROTEIN"/>
    <property type="match status" value="1"/>
</dbReference>
<dbReference type="PANTHER" id="PTHR33710">
    <property type="entry name" value="BNAC02G09200D PROTEIN"/>
    <property type="match status" value="1"/>
</dbReference>
<name>A0A9J6AJ01_SOLCO</name>
<gene>
    <name evidence="1" type="ORF">H5410_009816</name>
</gene>